<dbReference type="Pfam" id="PF12670">
    <property type="entry name" value="DUF3792"/>
    <property type="match status" value="1"/>
</dbReference>
<dbReference type="KEGG" id="cmic:caldi_11490"/>
<feature type="transmembrane region" description="Helical" evidence="1">
    <location>
        <begin position="20"/>
        <end position="41"/>
    </location>
</feature>
<gene>
    <name evidence="2" type="ORF">caldi_11490</name>
</gene>
<evidence type="ECO:0000313" key="2">
    <source>
        <dbReference type="EMBL" id="BDG60059.1"/>
    </source>
</evidence>
<organism evidence="2 3">
    <name type="scientific">Caldinitratiruptor microaerophilus</name>
    <dbReference type="NCBI Taxonomy" id="671077"/>
    <lineage>
        <taxon>Bacteria</taxon>
        <taxon>Bacillati</taxon>
        <taxon>Bacillota</taxon>
        <taxon>Clostridia</taxon>
        <taxon>Eubacteriales</taxon>
        <taxon>Symbiobacteriaceae</taxon>
        <taxon>Caldinitratiruptor</taxon>
    </lineage>
</organism>
<evidence type="ECO:0008006" key="4">
    <source>
        <dbReference type="Google" id="ProtNLM"/>
    </source>
</evidence>
<dbReference type="Proteomes" id="UP001163687">
    <property type="component" value="Chromosome"/>
</dbReference>
<keyword evidence="3" id="KW-1185">Reference proteome</keyword>
<name>A0AA35CIW1_9FIRM</name>
<dbReference type="InterPro" id="IPR023804">
    <property type="entry name" value="DUF3792_TM"/>
</dbReference>
<evidence type="ECO:0000256" key="1">
    <source>
        <dbReference type="SAM" id="Phobius"/>
    </source>
</evidence>
<protein>
    <recommendedName>
        <fullName evidence="4">TIGR04086 family membrane protein</fullName>
    </recommendedName>
</protein>
<accession>A0AA35CIW1</accession>
<dbReference type="NCBIfam" id="TIGR04086">
    <property type="entry name" value="TIGR04086_membr"/>
    <property type="match status" value="1"/>
</dbReference>
<keyword evidence="1" id="KW-0472">Membrane</keyword>
<evidence type="ECO:0000313" key="3">
    <source>
        <dbReference type="Proteomes" id="UP001163687"/>
    </source>
</evidence>
<dbReference type="EMBL" id="AP025628">
    <property type="protein sequence ID" value="BDG60059.1"/>
    <property type="molecule type" value="Genomic_DNA"/>
</dbReference>
<feature type="transmembrane region" description="Helical" evidence="1">
    <location>
        <begin position="80"/>
        <end position="100"/>
    </location>
</feature>
<dbReference type="AlphaFoldDB" id="A0AA35CIW1"/>
<keyword evidence="1" id="KW-1133">Transmembrane helix</keyword>
<dbReference type="RefSeq" id="WP_264844126.1">
    <property type="nucleotide sequence ID" value="NZ_AP025628.1"/>
</dbReference>
<feature type="transmembrane region" description="Helical" evidence="1">
    <location>
        <begin position="47"/>
        <end position="68"/>
    </location>
</feature>
<keyword evidence="1" id="KW-0812">Transmembrane</keyword>
<proteinExistence type="predicted"/>
<reference evidence="2" key="1">
    <citation type="submission" date="2022-03" db="EMBL/GenBank/DDBJ databases">
        <title>Complete genome sequence of Caldinitratiruptor microaerophilus.</title>
        <authorList>
            <person name="Mukaiyama R."/>
            <person name="Nishiyama T."/>
            <person name="Ueda K."/>
        </authorList>
    </citation>
    <scope>NUCLEOTIDE SEQUENCE</scope>
    <source>
        <strain evidence="2">JCM 16183</strain>
    </source>
</reference>
<feature type="transmembrane region" description="Helical" evidence="1">
    <location>
        <begin position="106"/>
        <end position="126"/>
    </location>
</feature>
<sequence length="128" mass="12364">MQRSESATGGVAGRAIWDGLVTGLTVMAVCALVLALVAWRLPVTPRTLQVLGVAAQLIGGLAAGFLSGRRAGAAGLVNGLLTGVGLAVLLTLLGGVAASFPAVGALLRRAALLAGVGALGGVAGVATR</sequence>